<gene>
    <name evidence="2" type="ORF">PFL603g_01385</name>
</gene>
<dbReference type="AlphaFoldDB" id="A0A125QH31"/>
<sequence length="100" mass="10682">MTDLWEPINGIYTATVPLFPWAASLPNIDAVQWGSALISAGFGAGIGAWMAGRIARSAKLRDELLAELRSIDVAITLCISVIDMAGSLKKQHVLGPEFNT</sequence>
<name>A0A125QH31_PSEFL</name>
<accession>A0A125QH31</accession>
<evidence type="ECO:0000313" key="2">
    <source>
        <dbReference type="EMBL" id="KWV83229.1"/>
    </source>
</evidence>
<keyword evidence="1" id="KW-0472">Membrane</keyword>
<protein>
    <submittedName>
        <fullName evidence="2">Uncharacterized protein</fullName>
    </submittedName>
</protein>
<feature type="transmembrane region" description="Helical" evidence="1">
    <location>
        <begin position="30"/>
        <end position="51"/>
    </location>
</feature>
<dbReference type="EMBL" id="LCYC01000008">
    <property type="protein sequence ID" value="KWV83229.1"/>
    <property type="molecule type" value="Genomic_DNA"/>
</dbReference>
<reference evidence="2 3" key="1">
    <citation type="submission" date="2015-05" db="EMBL/GenBank/DDBJ databases">
        <title>A genomic and transcriptomic approach to investigate the blue pigment phenotype in Pseudomonas fluorescens.</title>
        <authorList>
            <person name="Andreani N.A."/>
            <person name="Cardazzo B."/>
        </authorList>
    </citation>
    <scope>NUCLEOTIDE SEQUENCE [LARGE SCALE GENOMIC DNA]</scope>
    <source>
        <strain evidence="2 3">Ps_40</strain>
    </source>
</reference>
<evidence type="ECO:0000313" key="3">
    <source>
        <dbReference type="Proteomes" id="UP000063434"/>
    </source>
</evidence>
<comment type="caution">
    <text evidence="2">The sequence shown here is derived from an EMBL/GenBank/DDBJ whole genome shotgun (WGS) entry which is preliminary data.</text>
</comment>
<organism evidence="2 3">
    <name type="scientific">Pseudomonas fluorescens</name>
    <dbReference type="NCBI Taxonomy" id="294"/>
    <lineage>
        <taxon>Bacteria</taxon>
        <taxon>Pseudomonadati</taxon>
        <taxon>Pseudomonadota</taxon>
        <taxon>Gammaproteobacteria</taxon>
        <taxon>Pseudomonadales</taxon>
        <taxon>Pseudomonadaceae</taxon>
        <taxon>Pseudomonas</taxon>
    </lineage>
</organism>
<proteinExistence type="predicted"/>
<evidence type="ECO:0000256" key="1">
    <source>
        <dbReference type="SAM" id="Phobius"/>
    </source>
</evidence>
<dbReference type="Proteomes" id="UP000063434">
    <property type="component" value="Unassembled WGS sequence"/>
</dbReference>
<keyword evidence="1" id="KW-0812">Transmembrane</keyword>
<keyword evidence="1" id="KW-1133">Transmembrane helix</keyword>
<dbReference type="PATRIC" id="fig|294.195.peg.1452"/>